<dbReference type="InterPro" id="IPR039431">
    <property type="entry name" value="Vta1/CALS_N"/>
</dbReference>
<evidence type="ECO:0000256" key="5">
    <source>
        <dbReference type="ARBA" id="ARBA00022490"/>
    </source>
</evidence>
<proteinExistence type="inferred from homology"/>
<keyword evidence="7" id="KW-0653">Protein transport</keyword>
<name>A0A8H3G6P4_9LECA</name>
<gene>
    <name evidence="12" type="ORF">HETSPECPRED_000566</name>
</gene>
<feature type="domain" description="Vta1/callose synthase N-terminal" evidence="10">
    <location>
        <begin position="13"/>
        <end position="155"/>
    </location>
</feature>
<evidence type="ECO:0000256" key="4">
    <source>
        <dbReference type="ARBA" id="ARBA00022448"/>
    </source>
</evidence>
<feature type="compositionally biased region" description="Pro residues" evidence="9">
    <location>
        <begin position="315"/>
        <end position="328"/>
    </location>
</feature>
<organism evidence="12 13">
    <name type="scientific">Heterodermia speciosa</name>
    <dbReference type="NCBI Taxonomy" id="116794"/>
    <lineage>
        <taxon>Eukaryota</taxon>
        <taxon>Fungi</taxon>
        <taxon>Dikarya</taxon>
        <taxon>Ascomycota</taxon>
        <taxon>Pezizomycotina</taxon>
        <taxon>Lecanoromycetes</taxon>
        <taxon>OSLEUM clade</taxon>
        <taxon>Lecanoromycetidae</taxon>
        <taxon>Caliciales</taxon>
        <taxon>Physciaceae</taxon>
        <taxon>Heterodermia</taxon>
    </lineage>
</organism>
<dbReference type="Gene3D" id="1.20.5.420">
    <property type="entry name" value="Immunoglobulin FC, subunit C"/>
    <property type="match status" value="1"/>
</dbReference>
<dbReference type="Gene3D" id="1.25.40.270">
    <property type="entry name" value="Vacuolar protein sorting-associated protein vta1"/>
    <property type="match status" value="1"/>
</dbReference>
<reference evidence="12" key="1">
    <citation type="submission" date="2021-03" db="EMBL/GenBank/DDBJ databases">
        <authorList>
            <person name="Tagirdzhanova G."/>
        </authorList>
    </citation>
    <scope>NUCLEOTIDE SEQUENCE</scope>
</reference>
<keyword evidence="6" id="KW-0967">Endosome</keyword>
<evidence type="ECO:0000259" key="10">
    <source>
        <dbReference type="Pfam" id="PF04652"/>
    </source>
</evidence>
<evidence type="ECO:0000259" key="11">
    <source>
        <dbReference type="Pfam" id="PF18097"/>
    </source>
</evidence>
<dbReference type="GO" id="GO:0005771">
    <property type="term" value="C:multivesicular body"/>
    <property type="evidence" value="ECO:0007669"/>
    <property type="project" value="TreeGrafter"/>
</dbReference>
<dbReference type="InterPro" id="IPR041212">
    <property type="entry name" value="Vta1_C"/>
</dbReference>
<comment type="subcellular location">
    <subcellularLocation>
        <location evidence="2">Cytoplasm</location>
    </subcellularLocation>
    <subcellularLocation>
        <location evidence="1">Endosome membrane</location>
        <topology evidence="1">Peripheral membrane protein</topology>
    </subcellularLocation>
</comment>
<dbReference type="Proteomes" id="UP000664521">
    <property type="component" value="Unassembled WGS sequence"/>
</dbReference>
<dbReference type="PANTHER" id="PTHR46009:SF1">
    <property type="entry name" value="VACUOLAR PROTEIN SORTING-ASSOCIATED PROTEIN VTA1 HOMOLOG"/>
    <property type="match status" value="1"/>
</dbReference>
<accession>A0A8H3G6P4</accession>
<dbReference type="InterPro" id="IPR023175">
    <property type="entry name" value="Vta1/CALS_N_sf"/>
</dbReference>
<dbReference type="InterPro" id="IPR044538">
    <property type="entry name" value="Vta1-like"/>
</dbReference>
<evidence type="ECO:0008006" key="14">
    <source>
        <dbReference type="Google" id="ProtNLM"/>
    </source>
</evidence>
<sequence>MATVPAALKSAGIAQFAQRAGQLEKVKPVVAYWCNYWIVEQIISGNLQNLDEESMNYSLNLMNKLEIAKVEYADNDAISDEAASQAYIEQFASETFQRAENAMRANKATSQTADTFRAAATFLDLCQIWAPLEQEAASKIKYAKHHALRIAKAIKAGEDPNASNPAPEPAPVSIQSVLESTDPDLQKLDSSDHPSQSQLRPHQPSVEDVPDEHDLLQPDVAQHSALDTSIHPSGAISRQDHTHQGDFAENQGPPSPPDSGETYYHNAAAGDVSPIVSPAQSTQNGGYFPMVPGDSTAVPSLPQIPPDDLQSASFPPQPSPAQIMPPPQSLSGNVLHSFPPPPSESTSVHREASAPRPYASQPPPVPLNPQKAPTQPPPGQSRPLPSAAPIPIDTPRATSTGSDYVADEEAILKAQKHARWAISALNFEDVNTAVKELRGALEALGA</sequence>
<dbReference type="AlphaFoldDB" id="A0A8H3G6P4"/>
<evidence type="ECO:0000256" key="6">
    <source>
        <dbReference type="ARBA" id="ARBA00022753"/>
    </source>
</evidence>
<comment type="caution">
    <text evidence="12">The sequence shown here is derived from an EMBL/GenBank/DDBJ whole genome shotgun (WGS) entry which is preliminary data.</text>
</comment>
<evidence type="ECO:0000313" key="12">
    <source>
        <dbReference type="EMBL" id="CAF9937519.1"/>
    </source>
</evidence>
<dbReference type="GO" id="GO:0015031">
    <property type="term" value="P:protein transport"/>
    <property type="evidence" value="ECO:0007669"/>
    <property type="project" value="UniProtKB-KW"/>
</dbReference>
<dbReference type="GO" id="GO:0032511">
    <property type="term" value="P:late endosome to vacuole transport via multivesicular body sorting pathway"/>
    <property type="evidence" value="ECO:0007669"/>
    <property type="project" value="InterPro"/>
</dbReference>
<keyword evidence="5" id="KW-0963">Cytoplasm</keyword>
<evidence type="ECO:0000256" key="8">
    <source>
        <dbReference type="ARBA" id="ARBA00023136"/>
    </source>
</evidence>
<protein>
    <recommendedName>
        <fullName evidence="14">Vta1 C-terminal domain-containing protein</fullName>
    </recommendedName>
</protein>
<dbReference type="Pfam" id="PF04652">
    <property type="entry name" value="Vta1"/>
    <property type="match status" value="1"/>
</dbReference>
<keyword evidence="13" id="KW-1185">Reference proteome</keyword>
<comment type="similarity">
    <text evidence="3">Belongs to the VTA1 family.</text>
</comment>
<feature type="region of interest" description="Disordered" evidence="9">
    <location>
        <begin position="231"/>
        <end position="402"/>
    </location>
</feature>
<evidence type="ECO:0000313" key="13">
    <source>
        <dbReference type="Proteomes" id="UP000664521"/>
    </source>
</evidence>
<keyword evidence="8" id="KW-0472">Membrane</keyword>
<feature type="region of interest" description="Disordered" evidence="9">
    <location>
        <begin position="184"/>
        <end position="211"/>
    </location>
</feature>
<feature type="domain" description="Vta1 C-terminal" evidence="11">
    <location>
        <begin position="409"/>
        <end position="444"/>
    </location>
</feature>
<dbReference type="Pfam" id="PF18097">
    <property type="entry name" value="Vta1_C"/>
    <property type="match status" value="1"/>
</dbReference>
<evidence type="ECO:0000256" key="7">
    <source>
        <dbReference type="ARBA" id="ARBA00022927"/>
    </source>
</evidence>
<evidence type="ECO:0000256" key="1">
    <source>
        <dbReference type="ARBA" id="ARBA00004481"/>
    </source>
</evidence>
<dbReference type="OrthoDB" id="391137at2759"/>
<keyword evidence="4" id="KW-0813">Transport</keyword>
<evidence type="ECO:0000256" key="9">
    <source>
        <dbReference type="SAM" id="MobiDB-lite"/>
    </source>
</evidence>
<dbReference type="PANTHER" id="PTHR46009">
    <property type="entry name" value="VACUOLAR PROTEIN SORTING-ASSOCIATED PROTEIN VTA1 HOMOLOG"/>
    <property type="match status" value="1"/>
</dbReference>
<dbReference type="GO" id="GO:0010008">
    <property type="term" value="C:endosome membrane"/>
    <property type="evidence" value="ECO:0007669"/>
    <property type="project" value="UniProtKB-SubCell"/>
</dbReference>
<evidence type="ECO:0000256" key="3">
    <source>
        <dbReference type="ARBA" id="ARBA00007895"/>
    </source>
</evidence>
<evidence type="ECO:0000256" key="2">
    <source>
        <dbReference type="ARBA" id="ARBA00004496"/>
    </source>
</evidence>
<dbReference type="EMBL" id="CAJPDS010000102">
    <property type="protein sequence ID" value="CAF9937519.1"/>
    <property type="molecule type" value="Genomic_DNA"/>
</dbReference>